<evidence type="ECO:0000256" key="1">
    <source>
        <dbReference type="SAM" id="MobiDB-lite"/>
    </source>
</evidence>
<proteinExistence type="predicted"/>
<evidence type="ECO:0000313" key="2">
    <source>
        <dbReference type="EMBL" id="CEM40511.1"/>
    </source>
</evidence>
<accession>A0A0G4H9L2</accession>
<sequence>MKEGARLWRVKEEEGDSGDESGDKDAPSQKARGELPTGFRRSPSPRKAARQAAHTVRVTVRAAGRHAVRASSLVWKRRAAARNVRTQIIIDISGENDCVLYGLTRHPDWACFVYAKNPYMASIARGRLLHEVIKN</sequence>
<dbReference type="EMBL" id="CDMZ01002051">
    <property type="protein sequence ID" value="CEM40511.1"/>
    <property type="molecule type" value="Genomic_DNA"/>
</dbReference>
<feature type="compositionally biased region" description="Basic and acidic residues" evidence="1">
    <location>
        <begin position="21"/>
        <end position="33"/>
    </location>
</feature>
<dbReference type="AlphaFoldDB" id="A0A0G4H9L2"/>
<feature type="region of interest" description="Disordered" evidence="1">
    <location>
        <begin position="1"/>
        <end position="51"/>
    </location>
</feature>
<gene>
    <name evidence="2" type="ORF">Cvel_25353</name>
</gene>
<protein>
    <submittedName>
        <fullName evidence="2">Uncharacterized protein</fullName>
    </submittedName>
</protein>
<name>A0A0G4H9L2_9ALVE</name>
<reference evidence="2" key="1">
    <citation type="submission" date="2014-11" db="EMBL/GenBank/DDBJ databases">
        <authorList>
            <person name="Otto D Thomas"/>
            <person name="Naeem Raeece"/>
        </authorList>
    </citation>
    <scope>NUCLEOTIDE SEQUENCE</scope>
</reference>
<organism evidence="2">
    <name type="scientific">Chromera velia CCMP2878</name>
    <dbReference type="NCBI Taxonomy" id="1169474"/>
    <lineage>
        <taxon>Eukaryota</taxon>
        <taxon>Sar</taxon>
        <taxon>Alveolata</taxon>
        <taxon>Colpodellida</taxon>
        <taxon>Chromeraceae</taxon>
        <taxon>Chromera</taxon>
    </lineage>
</organism>
<feature type="compositionally biased region" description="Basic and acidic residues" evidence="1">
    <location>
        <begin position="1"/>
        <end position="12"/>
    </location>
</feature>
<dbReference type="VEuPathDB" id="CryptoDB:Cvel_25353"/>